<feature type="domain" description="AprE-like beta-barrel" evidence="12">
    <location>
        <begin position="387"/>
        <end position="439"/>
    </location>
</feature>
<evidence type="ECO:0000313" key="13">
    <source>
        <dbReference type="EMBL" id="MDQ0506752.1"/>
    </source>
</evidence>
<sequence>MSTPANAAPTGTPPTTRLPTERAPTESPPAQSTSAESPSTKSTSAGAAPRRPAKGAPRKGADREFLPAALEILDTPPSPIRLTLLISICALALIALAWSWVGKVDVMAVAGGKIQPTGRVKVVQPLDGGRVEAVDVRDGQQVAAGALLIRLDPREAQADEAGLASALQSFKGEALRRRAVLAAVEQGAPAEVPHWDDEIPQTVRDRETRVLKGDVDRLATQILTLDAQRVQKLAEEERLKATIDAQRELLATQDTRIGMRTELMERAVGSKAQLLDAQEVRQTQGVNLRVQEGQLAEVHAALDVIDQNRASAKSAFVAENAQRLADVERQIEETHQRLAKARARLEQMTITAPIAGTVTALAVIGAGQVVTSGEEVLRIVPKGSRLELEVYMPNRDIGFVHEGAPAVVKIDSFPFTRFGTLSGTVVRVAHDAVSSPDVEQSLSSPTTAPRTKGVGGTQAMQNLVFPVTIALDSQSIVVDGVAVPLSPGMTAQAEVKTGERRILEYLFSPLVDVGSRAMRER</sequence>
<evidence type="ECO:0000256" key="9">
    <source>
        <dbReference type="RuleBase" id="RU365093"/>
    </source>
</evidence>
<keyword evidence="8 9" id="KW-0472">Membrane</keyword>
<dbReference type="NCBIfam" id="TIGR01843">
    <property type="entry name" value="type_I_hlyD"/>
    <property type="match status" value="1"/>
</dbReference>
<proteinExistence type="inferred from homology"/>
<evidence type="ECO:0000256" key="8">
    <source>
        <dbReference type="ARBA" id="ARBA00023136"/>
    </source>
</evidence>
<dbReference type="Pfam" id="PF26002">
    <property type="entry name" value="Beta-barrel_AprE"/>
    <property type="match status" value="1"/>
</dbReference>
<keyword evidence="14" id="KW-1185">Reference proteome</keyword>
<keyword evidence="5 9" id="KW-0997">Cell inner membrane</keyword>
<dbReference type="InterPro" id="IPR006144">
    <property type="entry name" value="Secretion_HlyD_CS"/>
</dbReference>
<organism evidence="13 14">
    <name type="scientific">Xanthobacter agilis</name>
    <dbReference type="NCBI Taxonomy" id="47492"/>
    <lineage>
        <taxon>Bacteria</taxon>
        <taxon>Pseudomonadati</taxon>
        <taxon>Pseudomonadota</taxon>
        <taxon>Alphaproteobacteria</taxon>
        <taxon>Hyphomicrobiales</taxon>
        <taxon>Xanthobacteraceae</taxon>
        <taxon>Xanthobacter</taxon>
    </lineage>
</organism>
<comment type="caution">
    <text evidence="13">The sequence shown here is derived from an EMBL/GenBank/DDBJ whole genome shotgun (WGS) entry which is preliminary data.</text>
</comment>
<evidence type="ECO:0000256" key="6">
    <source>
        <dbReference type="ARBA" id="ARBA00022692"/>
    </source>
</evidence>
<dbReference type="EMBL" id="JAUSVY010000009">
    <property type="protein sequence ID" value="MDQ0506752.1"/>
    <property type="molecule type" value="Genomic_DNA"/>
</dbReference>
<evidence type="ECO:0000256" key="7">
    <source>
        <dbReference type="ARBA" id="ARBA00022989"/>
    </source>
</evidence>
<dbReference type="InterPro" id="IPR010129">
    <property type="entry name" value="T1SS_HlyD"/>
</dbReference>
<feature type="region of interest" description="Disordered" evidence="11">
    <location>
        <begin position="1"/>
        <end position="61"/>
    </location>
</feature>
<dbReference type="Gene3D" id="2.40.50.100">
    <property type="match status" value="2"/>
</dbReference>
<dbReference type="PANTHER" id="PTHR30386:SF27">
    <property type="entry name" value="MEMBRANE FUSION PROTEIN (MFP) FAMILY PROTEIN"/>
    <property type="match status" value="1"/>
</dbReference>
<feature type="compositionally biased region" description="Low complexity" evidence="11">
    <location>
        <begin position="1"/>
        <end position="18"/>
    </location>
</feature>
<gene>
    <name evidence="13" type="ORF">QOZ94_003566</name>
</gene>
<dbReference type="PRINTS" id="PR01490">
    <property type="entry name" value="RTXTOXIND"/>
</dbReference>
<name>A0ABU0LHX8_XANAG</name>
<keyword evidence="3 9" id="KW-0813">Transport</keyword>
<dbReference type="Gene3D" id="2.40.30.170">
    <property type="match status" value="1"/>
</dbReference>
<dbReference type="InterPro" id="IPR050739">
    <property type="entry name" value="MFP"/>
</dbReference>
<dbReference type="InterPro" id="IPR058982">
    <property type="entry name" value="Beta-barrel_AprE"/>
</dbReference>
<feature type="compositionally biased region" description="Polar residues" evidence="11">
    <location>
        <begin position="28"/>
        <end position="44"/>
    </location>
</feature>
<evidence type="ECO:0000256" key="10">
    <source>
        <dbReference type="SAM" id="Coils"/>
    </source>
</evidence>
<comment type="subcellular location">
    <subcellularLocation>
        <location evidence="1 9">Cell inner membrane</location>
        <topology evidence="1 9">Single-pass membrane protein</topology>
    </subcellularLocation>
</comment>
<keyword evidence="10" id="KW-0175">Coiled coil</keyword>
<dbReference type="Proteomes" id="UP001241747">
    <property type="component" value="Unassembled WGS sequence"/>
</dbReference>
<evidence type="ECO:0000256" key="2">
    <source>
        <dbReference type="ARBA" id="ARBA00009477"/>
    </source>
</evidence>
<dbReference type="RefSeq" id="WP_237345416.1">
    <property type="nucleotide sequence ID" value="NZ_JABWGX010000009.1"/>
</dbReference>
<feature type="coiled-coil region" evidence="10">
    <location>
        <begin position="317"/>
        <end position="351"/>
    </location>
</feature>
<keyword evidence="6 9" id="KW-0812">Transmembrane</keyword>
<evidence type="ECO:0000256" key="11">
    <source>
        <dbReference type="SAM" id="MobiDB-lite"/>
    </source>
</evidence>
<evidence type="ECO:0000313" key="14">
    <source>
        <dbReference type="Proteomes" id="UP001241747"/>
    </source>
</evidence>
<keyword evidence="4 9" id="KW-1003">Cell membrane</keyword>
<evidence type="ECO:0000256" key="4">
    <source>
        <dbReference type="ARBA" id="ARBA00022475"/>
    </source>
</evidence>
<evidence type="ECO:0000259" key="12">
    <source>
        <dbReference type="Pfam" id="PF26002"/>
    </source>
</evidence>
<feature type="transmembrane region" description="Helical" evidence="9">
    <location>
        <begin position="82"/>
        <end position="101"/>
    </location>
</feature>
<comment type="similarity">
    <text evidence="2 9">Belongs to the membrane fusion protein (MFP) (TC 8.A.1) family.</text>
</comment>
<dbReference type="PROSITE" id="PS00543">
    <property type="entry name" value="HLYD_FAMILY"/>
    <property type="match status" value="1"/>
</dbReference>
<reference evidence="13 14" key="1">
    <citation type="submission" date="2023-07" db="EMBL/GenBank/DDBJ databases">
        <title>Genomic Encyclopedia of Type Strains, Phase IV (KMG-IV): sequencing the most valuable type-strain genomes for metagenomic binning, comparative biology and taxonomic classification.</title>
        <authorList>
            <person name="Goeker M."/>
        </authorList>
    </citation>
    <scope>NUCLEOTIDE SEQUENCE [LARGE SCALE GENOMIC DNA]</scope>
    <source>
        <strain evidence="13 14">DSM 3770</strain>
    </source>
</reference>
<protein>
    <recommendedName>
        <fullName evidence="9">Membrane fusion protein (MFP) family protein</fullName>
    </recommendedName>
</protein>
<evidence type="ECO:0000256" key="3">
    <source>
        <dbReference type="ARBA" id="ARBA00022448"/>
    </source>
</evidence>
<evidence type="ECO:0000256" key="1">
    <source>
        <dbReference type="ARBA" id="ARBA00004377"/>
    </source>
</evidence>
<accession>A0ABU0LHX8</accession>
<dbReference type="PANTHER" id="PTHR30386">
    <property type="entry name" value="MEMBRANE FUSION SUBUNIT OF EMRAB-TOLC MULTIDRUG EFFLUX PUMP"/>
    <property type="match status" value="1"/>
</dbReference>
<feature type="region of interest" description="Disordered" evidence="11">
    <location>
        <begin position="436"/>
        <end position="455"/>
    </location>
</feature>
<evidence type="ECO:0000256" key="5">
    <source>
        <dbReference type="ARBA" id="ARBA00022519"/>
    </source>
</evidence>
<feature type="compositionally biased region" description="Polar residues" evidence="11">
    <location>
        <begin position="437"/>
        <end position="449"/>
    </location>
</feature>
<keyword evidence="7 9" id="KW-1133">Transmembrane helix</keyword>